<accession>A0ABW4H1S4</accession>
<keyword evidence="1" id="KW-0732">Signal</keyword>
<organism evidence="2 3">
    <name type="scientific">Levilactobacillus fuyuanensis</name>
    <dbReference type="NCBI Taxonomy" id="2486022"/>
    <lineage>
        <taxon>Bacteria</taxon>
        <taxon>Bacillati</taxon>
        <taxon>Bacillota</taxon>
        <taxon>Bacilli</taxon>
        <taxon>Lactobacillales</taxon>
        <taxon>Lactobacillaceae</taxon>
        <taxon>Levilactobacillus</taxon>
    </lineage>
</organism>
<protein>
    <submittedName>
        <fullName evidence="2">Uncharacterized protein</fullName>
    </submittedName>
</protein>
<evidence type="ECO:0000313" key="3">
    <source>
        <dbReference type="Proteomes" id="UP001597195"/>
    </source>
</evidence>
<keyword evidence="3" id="KW-1185">Reference proteome</keyword>
<evidence type="ECO:0000313" key="2">
    <source>
        <dbReference type="EMBL" id="MFD1548690.1"/>
    </source>
</evidence>
<sequence length="124" mass="13398">MKMKKVLGLFLALVTVAVIFTVPASFTSNQSNTAYASRKAISLKEGKKLLKKAGYGSELGYASISSMTKKKTVIKTYPGAKGKDIFTLKPKGKHVKIHATFGSLDGGHFTKINVGLPHSRTVKR</sequence>
<name>A0ABW4H1S4_9LACO</name>
<evidence type="ECO:0000256" key="1">
    <source>
        <dbReference type="SAM" id="SignalP"/>
    </source>
</evidence>
<dbReference type="EMBL" id="JBHTOM010000003">
    <property type="protein sequence ID" value="MFD1548690.1"/>
    <property type="molecule type" value="Genomic_DNA"/>
</dbReference>
<dbReference type="Proteomes" id="UP001597195">
    <property type="component" value="Unassembled WGS sequence"/>
</dbReference>
<reference evidence="3" key="1">
    <citation type="journal article" date="2019" name="Int. J. Syst. Evol. Microbiol.">
        <title>The Global Catalogue of Microorganisms (GCM) 10K type strain sequencing project: providing services to taxonomists for standard genome sequencing and annotation.</title>
        <authorList>
            <consortium name="The Broad Institute Genomics Platform"/>
            <consortium name="The Broad Institute Genome Sequencing Center for Infectious Disease"/>
            <person name="Wu L."/>
            <person name="Ma J."/>
        </authorList>
    </citation>
    <scope>NUCLEOTIDE SEQUENCE [LARGE SCALE GENOMIC DNA]</scope>
    <source>
        <strain evidence="3">CCM 8906</strain>
    </source>
</reference>
<gene>
    <name evidence="2" type="ORF">ACFQ5T_03210</name>
</gene>
<feature type="signal peptide" evidence="1">
    <location>
        <begin position="1"/>
        <end position="24"/>
    </location>
</feature>
<feature type="chain" id="PRO_5046087002" evidence="1">
    <location>
        <begin position="25"/>
        <end position="124"/>
    </location>
</feature>
<proteinExistence type="predicted"/>
<dbReference type="RefSeq" id="WP_125700313.1">
    <property type="nucleotide sequence ID" value="NZ_RHNZ01000003.1"/>
</dbReference>
<comment type="caution">
    <text evidence="2">The sequence shown here is derived from an EMBL/GenBank/DDBJ whole genome shotgun (WGS) entry which is preliminary data.</text>
</comment>